<sequence>MKRSAITALAGAALAFLGAAGHAFPVEPYKRAEIFAVCSGRLAALATRLEAEGDPAAVEARGLAADFSVLLEASMPAALEAGVPENQPERWRASGWGEAAHLLALADYSFNARRAERANAALAARLAECRSLILGGTS</sequence>
<keyword evidence="3" id="KW-1185">Reference proteome</keyword>
<evidence type="ECO:0000313" key="3">
    <source>
        <dbReference type="Proteomes" id="UP000253370"/>
    </source>
</evidence>
<evidence type="ECO:0000313" key="2">
    <source>
        <dbReference type="EMBL" id="RBI87100.1"/>
    </source>
</evidence>
<comment type="caution">
    <text evidence="2">The sequence shown here is derived from an EMBL/GenBank/DDBJ whole genome shotgun (WGS) entry which is preliminary data.</text>
</comment>
<dbReference type="OrthoDB" id="7872837at2"/>
<dbReference type="EMBL" id="QNTQ01000002">
    <property type="protein sequence ID" value="RBI87100.1"/>
    <property type="molecule type" value="Genomic_DNA"/>
</dbReference>
<name>A0A365UCF4_9RHOB</name>
<dbReference type="Proteomes" id="UP000253370">
    <property type="component" value="Unassembled WGS sequence"/>
</dbReference>
<gene>
    <name evidence="2" type="ORF">DRV85_02955</name>
</gene>
<protein>
    <submittedName>
        <fullName evidence="2">Uncharacterized protein</fullName>
    </submittedName>
</protein>
<organism evidence="2 3">
    <name type="scientific">Rhodosalinus halophilus</name>
    <dbReference type="NCBI Taxonomy" id="2259333"/>
    <lineage>
        <taxon>Bacteria</taxon>
        <taxon>Pseudomonadati</taxon>
        <taxon>Pseudomonadota</taxon>
        <taxon>Alphaproteobacteria</taxon>
        <taxon>Rhodobacterales</taxon>
        <taxon>Paracoccaceae</taxon>
        <taxon>Rhodosalinus</taxon>
    </lineage>
</organism>
<feature type="chain" id="PRO_5016850937" evidence="1">
    <location>
        <begin position="24"/>
        <end position="138"/>
    </location>
</feature>
<reference evidence="2 3" key="1">
    <citation type="submission" date="2018-07" db="EMBL/GenBank/DDBJ databases">
        <title>Rhodosalinus sp. strain E84T genomic sequence and assembly.</title>
        <authorList>
            <person name="Liu Z.-W."/>
            <person name="Lu D.-C."/>
        </authorList>
    </citation>
    <scope>NUCLEOTIDE SEQUENCE [LARGE SCALE GENOMIC DNA]</scope>
    <source>
        <strain evidence="2 3">E84</strain>
    </source>
</reference>
<evidence type="ECO:0000256" key="1">
    <source>
        <dbReference type="SAM" id="SignalP"/>
    </source>
</evidence>
<dbReference type="RefSeq" id="WP_113287948.1">
    <property type="nucleotide sequence ID" value="NZ_QNTQ01000002.1"/>
</dbReference>
<dbReference type="AlphaFoldDB" id="A0A365UCF4"/>
<accession>A0A365UCF4</accession>
<proteinExistence type="predicted"/>
<keyword evidence="1" id="KW-0732">Signal</keyword>
<feature type="signal peptide" evidence="1">
    <location>
        <begin position="1"/>
        <end position="23"/>
    </location>
</feature>